<organism evidence="1 2">
    <name type="scientific">Moraxella tetraodonis</name>
    <dbReference type="NCBI Taxonomy" id="2767221"/>
    <lineage>
        <taxon>Bacteria</taxon>
        <taxon>Pseudomonadati</taxon>
        <taxon>Pseudomonadota</taxon>
        <taxon>Gammaproteobacteria</taxon>
        <taxon>Moraxellales</taxon>
        <taxon>Moraxellaceae</taxon>
        <taxon>Moraxella</taxon>
    </lineage>
</organism>
<accession>A0A9X1USC5</accession>
<dbReference type="AlphaFoldDB" id="A0A9X1USC5"/>
<comment type="caution">
    <text evidence="1">The sequence shown here is derived from an EMBL/GenBank/DDBJ whole genome shotgun (WGS) entry which is preliminary data.</text>
</comment>
<dbReference type="Proteomes" id="UP001139238">
    <property type="component" value="Unassembled WGS sequence"/>
</dbReference>
<sequence>MAFDMWFDCDNEKINCQISHEDERILRLAEGNTNFSTLTWLLDNFYNDPVIYPNVAKSLVVELNNLADYFAKNNHKQSITHCQKIENFIRLSIEKMQVIHCISD</sequence>
<reference evidence="1" key="1">
    <citation type="submission" date="2021-08" db="EMBL/GenBank/DDBJ databases">
        <title>Complete genome sequence of Moraxella sp strain PS-22.</title>
        <authorList>
            <person name="Das S.K."/>
        </authorList>
    </citation>
    <scope>NUCLEOTIDE SEQUENCE</scope>
    <source>
        <strain evidence="1">PS-22</strain>
    </source>
</reference>
<proteinExistence type="predicted"/>
<gene>
    <name evidence="1" type="ORF">H9W84_08480</name>
</gene>
<keyword evidence="2" id="KW-1185">Reference proteome</keyword>
<name>A0A9X1USC5_9GAMM</name>
<evidence type="ECO:0000313" key="1">
    <source>
        <dbReference type="EMBL" id="MCG8148161.1"/>
    </source>
</evidence>
<protein>
    <submittedName>
        <fullName evidence="1">Uncharacterized protein</fullName>
    </submittedName>
</protein>
<dbReference type="EMBL" id="JACSYB010000001">
    <property type="protein sequence ID" value="MCG8148161.1"/>
    <property type="molecule type" value="Genomic_DNA"/>
</dbReference>
<dbReference type="RefSeq" id="WP_219333418.1">
    <property type="nucleotide sequence ID" value="NZ_JACSYB010000001.1"/>
</dbReference>
<evidence type="ECO:0000313" key="2">
    <source>
        <dbReference type="Proteomes" id="UP001139238"/>
    </source>
</evidence>